<dbReference type="GO" id="GO:0005737">
    <property type="term" value="C:cytoplasm"/>
    <property type="evidence" value="ECO:0007669"/>
    <property type="project" value="TreeGrafter"/>
</dbReference>
<dbReference type="Pfam" id="PF00106">
    <property type="entry name" value="adh_short"/>
    <property type="match status" value="1"/>
</dbReference>
<dbReference type="GO" id="GO:0016491">
    <property type="term" value="F:oxidoreductase activity"/>
    <property type="evidence" value="ECO:0007669"/>
    <property type="project" value="UniProtKB-KW"/>
</dbReference>
<dbReference type="EMBL" id="MU853600">
    <property type="protein sequence ID" value="KAK4142257.1"/>
    <property type="molecule type" value="Genomic_DNA"/>
</dbReference>
<dbReference type="Proteomes" id="UP001302676">
    <property type="component" value="Unassembled WGS sequence"/>
</dbReference>
<sequence length="247" mass="25844">MTIVFITGVGRGIGRALVEAYLAQPNTTVIGSVRNKADAKYQELQNSPAASGSKLILVSIESSSQTDPKQAVEEIQAAGIGHVDIAIANAGYSPPFAGADSVALKDVEESFRVNALAPLALYQALKPLLDKSSAPKWITMSSAVGSITNIELYGVSGLISYGVAKAALNWITVAAQGADKNLIAFSVHPGLVQTDMGNAGARAAGLEKAPVTLETVTSKLLPFIAEATREKTSGKFFNLDDDTELPW</sequence>
<gene>
    <name evidence="4" type="ORF">C8A04DRAFT_13450</name>
</gene>
<proteinExistence type="inferred from homology"/>
<evidence type="ECO:0000256" key="3">
    <source>
        <dbReference type="ARBA" id="ARBA00023002"/>
    </source>
</evidence>
<dbReference type="InterPro" id="IPR002347">
    <property type="entry name" value="SDR_fam"/>
</dbReference>
<dbReference type="RefSeq" id="XP_062635628.1">
    <property type="nucleotide sequence ID" value="XM_062777719.1"/>
</dbReference>
<organism evidence="4 5">
    <name type="scientific">Dichotomopilus funicola</name>
    <dbReference type="NCBI Taxonomy" id="1934379"/>
    <lineage>
        <taxon>Eukaryota</taxon>
        <taxon>Fungi</taxon>
        <taxon>Dikarya</taxon>
        <taxon>Ascomycota</taxon>
        <taxon>Pezizomycotina</taxon>
        <taxon>Sordariomycetes</taxon>
        <taxon>Sordariomycetidae</taxon>
        <taxon>Sordariales</taxon>
        <taxon>Chaetomiaceae</taxon>
        <taxon>Dichotomopilus</taxon>
    </lineage>
</organism>
<keyword evidence="2" id="KW-0521">NADP</keyword>
<dbReference type="Gene3D" id="3.40.50.720">
    <property type="entry name" value="NAD(P)-binding Rossmann-like Domain"/>
    <property type="match status" value="1"/>
</dbReference>
<evidence type="ECO:0000313" key="5">
    <source>
        <dbReference type="Proteomes" id="UP001302676"/>
    </source>
</evidence>
<name>A0AAN6UZW2_9PEZI</name>
<dbReference type="GeneID" id="87814332"/>
<keyword evidence="5" id="KW-1185">Reference proteome</keyword>
<evidence type="ECO:0000256" key="2">
    <source>
        <dbReference type="ARBA" id="ARBA00022857"/>
    </source>
</evidence>
<dbReference type="PANTHER" id="PTHR43544">
    <property type="entry name" value="SHORT-CHAIN DEHYDROGENASE/REDUCTASE"/>
    <property type="match status" value="1"/>
</dbReference>
<comment type="caution">
    <text evidence="4">The sequence shown here is derived from an EMBL/GenBank/DDBJ whole genome shotgun (WGS) entry which is preliminary data.</text>
</comment>
<dbReference type="CDD" id="cd05325">
    <property type="entry name" value="carb_red_sniffer_like_SDR_c"/>
    <property type="match status" value="1"/>
</dbReference>
<dbReference type="InterPro" id="IPR036291">
    <property type="entry name" value="NAD(P)-bd_dom_sf"/>
</dbReference>
<dbReference type="PANTHER" id="PTHR43544:SF7">
    <property type="entry name" value="NADB-LER2"/>
    <property type="match status" value="1"/>
</dbReference>
<evidence type="ECO:0000313" key="4">
    <source>
        <dbReference type="EMBL" id="KAK4142257.1"/>
    </source>
</evidence>
<dbReference type="PRINTS" id="PR00081">
    <property type="entry name" value="GDHRDH"/>
</dbReference>
<comment type="similarity">
    <text evidence="1">Belongs to the short-chain dehydrogenases/reductases (SDR) family.</text>
</comment>
<accession>A0AAN6UZW2</accession>
<dbReference type="InterPro" id="IPR051468">
    <property type="entry name" value="Fungal_SecMetab_SDRs"/>
</dbReference>
<reference evidence="4" key="1">
    <citation type="journal article" date="2023" name="Mol. Phylogenet. Evol.">
        <title>Genome-scale phylogeny and comparative genomics of the fungal order Sordariales.</title>
        <authorList>
            <person name="Hensen N."/>
            <person name="Bonometti L."/>
            <person name="Westerberg I."/>
            <person name="Brannstrom I.O."/>
            <person name="Guillou S."/>
            <person name="Cros-Aarteil S."/>
            <person name="Calhoun S."/>
            <person name="Haridas S."/>
            <person name="Kuo A."/>
            <person name="Mondo S."/>
            <person name="Pangilinan J."/>
            <person name="Riley R."/>
            <person name="LaButti K."/>
            <person name="Andreopoulos B."/>
            <person name="Lipzen A."/>
            <person name="Chen C."/>
            <person name="Yan M."/>
            <person name="Daum C."/>
            <person name="Ng V."/>
            <person name="Clum A."/>
            <person name="Steindorff A."/>
            <person name="Ohm R.A."/>
            <person name="Martin F."/>
            <person name="Silar P."/>
            <person name="Natvig D.O."/>
            <person name="Lalanne C."/>
            <person name="Gautier V."/>
            <person name="Ament-Velasquez S.L."/>
            <person name="Kruys A."/>
            <person name="Hutchinson M.I."/>
            <person name="Powell A.J."/>
            <person name="Barry K."/>
            <person name="Miller A.N."/>
            <person name="Grigoriev I.V."/>
            <person name="Debuchy R."/>
            <person name="Gladieux P."/>
            <person name="Hiltunen Thoren M."/>
            <person name="Johannesson H."/>
        </authorList>
    </citation>
    <scope>NUCLEOTIDE SEQUENCE</scope>
    <source>
        <strain evidence="4">CBS 141.50</strain>
    </source>
</reference>
<keyword evidence="3" id="KW-0560">Oxidoreductase</keyword>
<protein>
    <submittedName>
        <fullName evidence="4">NAD(P)-binding protein</fullName>
    </submittedName>
</protein>
<dbReference type="SUPFAM" id="SSF51735">
    <property type="entry name" value="NAD(P)-binding Rossmann-fold domains"/>
    <property type="match status" value="1"/>
</dbReference>
<reference evidence="4" key="2">
    <citation type="submission" date="2023-05" db="EMBL/GenBank/DDBJ databases">
        <authorList>
            <consortium name="Lawrence Berkeley National Laboratory"/>
            <person name="Steindorff A."/>
            <person name="Hensen N."/>
            <person name="Bonometti L."/>
            <person name="Westerberg I."/>
            <person name="Brannstrom I.O."/>
            <person name="Guillou S."/>
            <person name="Cros-Aarteil S."/>
            <person name="Calhoun S."/>
            <person name="Haridas S."/>
            <person name="Kuo A."/>
            <person name="Mondo S."/>
            <person name="Pangilinan J."/>
            <person name="Riley R."/>
            <person name="Labutti K."/>
            <person name="Andreopoulos B."/>
            <person name="Lipzen A."/>
            <person name="Chen C."/>
            <person name="Yanf M."/>
            <person name="Daum C."/>
            <person name="Ng V."/>
            <person name="Clum A."/>
            <person name="Ohm R."/>
            <person name="Martin F."/>
            <person name="Silar P."/>
            <person name="Natvig D."/>
            <person name="Lalanne C."/>
            <person name="Gautier V."/>
            <person name="Ament-Velasquez S.L."/>
            <person name="Kruys A."/>
            <person name="Hutchinson M.I."/>
            <person name="Powell A.J."/>
            <person name="Barry K."/>
            <person name="Miller A.N."/>
            <person name="Grigoriev I.V."/>
            <person name="Debuchy R."/>
            <person name="Gladieux P."/>
            <person name="Thoren M.H."/>
            <person name="Johannesson H."/>
        </authorList>
    </citation>
    <scope>NUCLEOTIDE SEQUENCE</scope>
    <source>
        <strain evidence="4">CBS 141.50</strain>
    </source>
</reference>
<dbReference type="AlphaFoldDB" id="A0AAN6UZW2"/>
<evidence type="ECO:0000256" key="1">
    <source>
        <dbReference type="ARBA" id="ARBA00006484"/>
    </source>
</evidence>